<sequence length="99" mass="11662">MFSSFTIEFLFCQHDIFRVTKPVACRRVWVRIRQRQPELSMLLDTRKLDEDVHNIRCLSRVSHRKKDSLVGVLCFPHTGSKWVVILKIAHVFIVNIISV</sequence>
<accession>A0AAV4PDF8</accession>
<proteinExistence type="predicted"/>
<keyword evidence="2" id="KW-1185">Reference proteome</keyword>
<dbReference type="Proteomes" id="UP001054945">
    <property type="component" value="Unassembled WGS sequence"/>
</dbReference>
<gene>
    <name evidence="1" type="ORF">CEXT_259251</name>
</gene>
<organism evidence="1 2">
    <name type="scientific">Caerostris extrusa</name>
    <name type="common">Bark spider</name>
    <name type="synonym">Caerostris bankana</name>
    <dbReference type="NCBI Taxonomy" id="172846"/>
    <lineage>
        <taxon>Eukaryota</taxon>
        <taxon>Metazoa</taxon>
        <taxon>Ecdysozoa</taxon>
        <taxon>Arthropoda</taxon>
        <taxon>Chelicerata</taxon>
        <taxon>Arachnida</taxon>
        <taxon>Araneae</taxon>
        <taxon>Araneomorphae</taxon>
        <taxon>Entelegynae</taxon>
        <taxon>Araneoidea</taxon>
        <taxon>Araneidae</taxon>
        <taxon>Caerostris</taxon>
    </lineage>
</organism>
<evidence type="ECO:0000313" key="2">
    <source>
        <dbReference type="Proteomes" id="UP001054945"/>
    </source>
</evidence>
<name>A0AAV4PDF8_CAEEX</name>
<dbReference type="AlphaFoldDB" id="A0AAV4PDF8"/>
<comment type="caution">
    <text evidence="1">The sequence shown here is derived from an EMBL/GenBank/DDBJ whole genome shotgun (WGS) entry which is preliminary data.</text>
</comment>
<protein>
    <submittedName>
        <fullName evidence="1">Uncharacterized protein</fullName>
    </submittedName>
</protein>
<reference evidence="1 2" key="1">
    <citation type="submission" date="2021-06" db="EMBL/GenBank/DDBJ databases">
        <title>Caerostris extrusa draft genome.</title>
        <authorList>
            <person name="Kono N."/>
            <person name="Arakawa K."/>
        </authorList>
    </citation>
    <scope>NUCLEOTIDE SEQUENCE [LARGE SCALE GENOMIC DNA]</scope>
</reference>
<evidence type="ECO:0000313" key="1">
    <source>
        <dbReference type="EMBL" id="GIX94053.1"/>
    </source>
</evidence>
<dbReference type="EMBL" id="BPLR01004329">
    <property type="protein sequence ID" value="GIX94053.1"/>
    <property type="molecule type" value="Genomic_DNA"/>
</dbReference>